<dbReference type="SMART" id="SM00855">
    <property type="entry name" value="PGAM"/>
    <property type="match status" value="1"/>
</dbReference>
<evidence type="ECO:0000256" key="1">
    <source>
        <dbReference type="ARBA" id="ARBA00022801"/>
    </source>
</evidence>
<dbReference type="Gene3D" id="3.40.50.1240">
    <property type="entry name" value="Phosphoglycerate mutase-like"/>
    <property type="match status" value="1"/>
</dbReference>
<accession>A0A379CL64</accession>
<dbReference type="InterPro" id="IPR013078">
    <property type="entry name" value="His_Pase_superF_clade-1"/>
</dbReference>
<evidence type="ECO:0000313" key="3">
    <source>
        <dbReference type="Proteomes" id="UP000664658"/>
    </source>
</evidence>
<keyword evidence="1" id="KW-0378">Hydrolase</keyword>
<protein>
    <submittedName>
        <fullName evidence="2">Phosphohistidine phosphatase SixA</fullName>
    </submittedName>
</protein>
<dbReference type="InterPro" id="IPR004449">
    <property type="entry name" value="SixA"/>
</dbReference>
<comment type="caution">
    <text evidence="2">The sequence shown here is derived from an EMBL/GenBank/DDBJ whole genome shotgun (WGS) entry which is preliminary data.</text>
</comment>
<dbReference type="RefSeq" id="WP_039046021.1">
    <property type="nucleotide sequence ID" value="NZ_CP050969.1"/>
</dbReference>
<reference evidence="2" key="1">
    <citation type="submission" date="2021-03" db="EMBL/GenBank/DDBJ databases">
        <title>Plesiomonas shigelloides zfcc0051, isolated from zebrafish feces.</title>
        <authorList>
            <person name="Vanderhoek Z."/>
            <person name="Gaulke C."/>
        </authorList>
    </citation>
    <scope>NUCLEOTIDE SEQUENCE</scope>
    <source>
        <strain evidence="2">Zfcc0051</strain>
    </source>
</reference>
<dbReference type="AlphaFoldDB" id="A0A379CL64"/>
<dbReference type="PANTHER" id="PTHR20935">
    <property type="entry name" value="PHOSPHOGLYCERATE MUTASE-RELATED"/>
    <property type="match status" value="1"/>
</dbReference>
<dbReference type="EMBL" id="JAFNAA010000001">
    <property type="protein sequence ID" value="MBO1106805.1"/>
    <property type="molecule type" value="Genomic_DNA"/>
</dbReference>
<organism evidence="2 3">
    <name type="scientific">Plesiomonas shigelloides</name>
    <name type="common">Aeromonas shigelloides</name>
    <dbReference type="NCBI Taxonomy" id="703"/>
    <lineage>
        <taxon>Bacteria</taxon>
        <taxon>Pseudomonadati</taxon>
        <taxon>Pseudomonadota</taxon>
        <taxon>Gammaproteobacteria</taxon>
        <taxon>Enterobacterales</taxon>
        <taxon>Enterobacteriaceae</taxon>
        <taxon>Plesiomonas</taxon>
    </lineage>
</organism>
<dbReference type="InterPro" id="IPR051021">
    <property type="entry name" value="Mito_Ser/Thr_phosphatase"/>
</dbReference>
<gene>
    <name evidence="2" type="primary">sixA</name>
    <name evidence="2" type="ORF">J2R62_00970</name>
</gene>
<name>A0A379CL64_PLESH</name>
<dbReference type="CDD" id="cd07067">
    <property type="entry name" value="HP_PGM_like"/>
    <property type="match status" value="1"/>
</dbReference>
<dbReference type="GO" id="GO:0005737">
    <property type="term" value="C:cytoplasm"/>
    <property type="evidence" value="ECO:0007669"/>
    <property type="project" value="InterPro"/>
</dbReference>
<dbReference type="InterPro" id="IPR029033">
    <property type="entry name" value="His_PPase_superfam"/>
</dbReference>
<dbReference type="Proteomes" id="UP000664658">
    <property type="component" value="Unassembled WGS sequence"/>
</dbReference>
<dbReference type="SUPFAM" id="SSF53254">
    <property type="entry name" value="Phosphoglycerate mutase-like"/>
    <property type="match status" value="1"/>
</dbReference>
<dbReference type="Pfam" id="PF00300">
    <property type="entry name" value="His_Phos_1"/>
    <property type="match status" value="1"/>
</dbReference>
<dbReference type="NCBIfam" id="TIGR00249">
    <property type="entry name" value="sixA"/>
    <property type="match status" value="1"/>
</dbReference>
<proteinExistence type="predicted"/>
<evidence type="ECO:0000313" key="2">
    <source>
        <dbReference type="EMBL" id="MBO1106805.1"/>
    </source>
</evidence>
<sequence>MYIFIMRHGEAESHAASDAQRALTPRGRQESRLMAEWLSGQTEGGVAKALVSPYLRAQQTWDTVRAVLPVAQPEEVWDSLIPEGNPQPAADYLTALAADGVPSVLIVSHLPLVGYLVADLCPGTVPPMFATSGVACIELDADTGHGKLLQIIQPANLL</sequence>
<dbReference type="GO" id="GO:0101006">
    <property type="term" value="F:protein histidine phosphatase activity"/>
    <property type="evidence" value="ECO:0007669"/>
    <property type="project" value="InterPro"/>
</dbReference>
<dbReference type="PANTHER" id="PTHR20935:SF1">
    <property type="entry name" value="SLL1549 PROTEIN"/>
    <property type="match status" value="1"/>
</dbReference>